<dbReference type="SUPFAM" id="SSF51197">
    <property type="entry name" value="Clavaminate synthase-like"/>
    <property type="match status" value="1"/>
</dbReference>
<keyword evidence="7" id="KW-0689">Ribosomal protein</keyword>
<dbReference type="PANTHER" id="PTHR13096">
    <property type="entry name" value="MINA53 MYC INDUCED NUCLEAR ANTIGEN"/>
    <property type="match status" value="1"/>
</dbReference>
<dbReference type="Pfam" id="PF08007">
    <property type="entry name" value="JmjC_2"/>
    <property type="match status" value="1"/>
</dbReference>
<feature type="domain" description="JmjC" evidence="6">
    <location>
        <begin position="96"/>
        <end position="222"/>
    </location>
</feature>
<dbReference type="Pfam" id="PF20514">
    <property type="entry name" value="WHD_ROXA"/>
    <property type="match status" value="1"/>
</dbReference>
<dbReference type="GO" id="GO:0046872">
    <property type="term" value="F:metal ion binding"/>
    <property type="evidence" value="ECO:0007669"/>
    <property type="project" value="UniProtKB-KW"/>
</dbReference>
<evidence type="ECO:0000256" key="1">
    <source>
        <dbReference type="ARBA" id="ARBA00001954"/>
    </source>
</evidence>
<dbReference type="RefSeq" id="WP_028461655.1">
    <property type="nucleotide sequence ID" value="NZ_FSRO01000001.1"/>
</dbReference>
<dbReference type="PROSITE" id="PS51184">
    <property type="entry name" value="JMJC"/>
    <property type="match status" value="1"/>
</dbReference>
<organism evidence="7 8">
    <name type="scientific">Nitrosomonas cryotolerans ATCC 49181</name>
    <dbReference type="NCBI Taxonomy" id="1131553"/>
    <lineage>
        <taxon>Bacteria</taxon>
        <taxon>Pseudomonadati</taxon>
        <taxon>Pseudomonadota</taxon>
        <taxon>Betaproteobacteria</taxon>
        <taxon>Nitrosomonadales</taxon>
        <taxon>Nitrosomonadaceae</taxon>
        <taxon>Nitrosomonas</taxon>
    </lineage>
</organism>
<keyword evidence="7" id="KW-0687">Ribonucleoprotein</keyword>
<dbReference type="Gene3D" id="3.40.366.30">
    <property type="entry name" value="50S ribosomal protein L16 arginine hydroxylase, Chain A, Domain 2"/>
    <property type="match status" value="1"/>
</dbReference>
<reference evidence="7 8" key="1">
    <citation type="submission" date="2016-12" db="EMBL/GenBank/DDBJ databases">
        <authorList>
            <person name="Song W.-J."/>
            <person name="Kurnit D.M."/>
        </authorList>
    </citation>
    <scope>NUCLEOTIDE SEQUENCE [LARGE SCALE GENOMIC DNA]</scope>
    <source>
        <strain evidence="7 8">ATCC 49181</strain>
    </source>
</reference>
<sequence length="377" mass="43655">MKTIILGDLTPRDFLRDYWQKKPLLVRNALAEFEGLLTRDELINLACQEDAQSRLVIRKNEKWSIKQGPFTIRDFSGLQKKQWTLLVNDVNHFFHSARDLLLKFNFIPHARLDDLMISYAPRGGGIGPHLDSYDVFLLQGLGRRRWQISAQQDDSLIADAPLKILSNFCPEQEWTLESGDMLYLPPNYAHHGVAENDCMTYSIGFRAPSHHDLITQFLIYLQDHMEIDGWYEDPGMQLQSHPARISQAMLRQTRGILSKIKWHHVDIENFLGIYLTEPKAHIFFKQPSCPLVREVFIQRVKEMGVQLDLKSRMLISGNNLLFLNGEAYPIDSDAYPLLEKLADRQILPPCDTLDSAVIHILYEWYLYGYITINEATN</sequence>
<dbReference type="STRING" id="44575.SAMN05216419_102036"/>
<protein>
    <submittedName>
        <fullName evidence="7">50S ribosomal protein L16 3-hydroxylase</fullName>
    </submittedName>
</protein>
<dbReference type="InterPro" id="IPR003347">
    <property type="entry name" value="JmjC_dom"/>
</dbReference>
<dbReference type="GO" id="GO:0016706">
    <property type="term" value="F:2-oxoglutarate-dependent dioxygenase activity"/>
    <property type="evidence" value="ECO:0007669"/>
    <property type="project" value="TreeGrafter"/>
</dbReference>
<keyword evidence="2" id="KW-0479">Metal-binding</keyword>
<keyword evidence="5" id="KW-0408">Iron</keyword>
<proteinExistence type="predicted"/>
<dbReference type="InterPro" id="IPR039994">
    <property type="entry name" value="NO66-like"/>
</dbReference>
<evidence type="ECO:0000259" key="6">
    <source>
        <dbReference type="PROSITE" id="PS51184"/>
    </source>
</evidence>
<evidence type="ECO:0000256" key="4">
    <source>
        <dbReference type="ARBA" id="ARBA00023002"/>
    </source>
</evidence>
<accession>A0A1N6H8F7</accession>
<dbReference type="eggNOG" id="COG2850">
    <property type="taxonomic scope" value="Bacteria"/>
</dbReference>
<dbReference type="Proteomes" id="UP000185062">
    <property type="component" value="Unassembled WGS sequence"/>
</dbReference>
<dbReference type="SMART" id="SM00558">
    <property type="entry name" value="JmjC"/>
    <property type="match status" value="1"/>
</dbReference>
<gene>
    <name evidence="7" type="ORF">SAMN02743940_1076</name>
</gene>
<evidence type="ECO:0000256" key="3">
    <source>
        <dbReference type="ARBA" id="ARBA00022964"/>
    </source>
</evidence>
<evidence type="ECO:0000256" key="5">
    <source>
        <dbReference type="ARBA" id="ARBA00023004"/>
    </source>
</evidence>
<dbReference type="PANTHER" id="PTHR13096:SF8">
    <property type="entry name" value="RIBOSOMAL OXYGENASE 1"/>
    <property type="match status" value="1"/>
</dbReference>
<dbReference type="EMBL" id="FSRO01000001">
    <property type="protein sequence ID" value="SIO16118.1"/>
    <property type="molecule type" value="Genomic_DNA"/>
</dbReference>
<name>A0A1N6H8F7_9PROT</name>
<evidence type="ECO:0000256" key="2">
    <source>
        <dbReference type="ARBA" id="ARBA00022723"/>
    </source>
</evidence>
<dbReference type="Gene3D" id="2.60.120.650">
    <property type="entry name" value="Cupin"/>
    <property type="match status" value="1"/>
</dbReference>
<keyword evidence="8" id="KW-1185">Reference proteome</keyword>
<keyword evidence="3" id="KW-0223">Dioxygenase</keyword>
<comment type="cofactor">
    <cofactor evidence="1">
        <name>Fe(2+)</name>
        <dbReference type="ChEBI" id="CHEBI:29033"/>
    </cofactor>
</comment>
<evidence type="ECO:0000313" key="8">
    <source>
        <dbReference type="Proteomes" id="UP000185062"/>
    </source>
</evidence>
<dbReference type="AlphaFoldDB" id="A0A1N6H8F7"/>
<evidence type="ECO:0000313" key="7">
    <source>
        <dbReference type="EMBL" id="SIO16118.1"/>
    </source>
</evidence>
<dbReference type="InterPro" id="IPR046799">
    <property type="entry name" value="ROXA-like_wH"/>
</dbReference>
<keyword evidence="4" id="KW-0560">Oxidoreductase</keyword>
<dbReference type="GO" id="GO:0005840">
    <property type="term" value="C:ribosome"/>
    <property type="evidence" value="ECO:0007669"/>
    <property type="project" value="UniProtKB-KW"/>
</dbReference>